<dbReference type="Proteomes" id="UP000694865">
    <property type="component" value="Unplaced"/>
</dbReference>
<keyword evidence="6" id="KW-0547">Nucleotide-binding</keyword>
<dbReference type="Pfam" id="PF20266">
    <property type="entry name" value="Mab-21_C"/>
    <property type="match status" value="1"/>
</dbReference>
<feature type="domain" description="Mab-21-like HhH/H2TH-like" evidence="10">
    <location>
        <begin position="160"/>
        <end position="244"/>
    </location>
</feature>
<protein>
    <submittedName>
        <fullName evidence="12">Protein mab-21-like 1-like</fullName>
    </submittedName>
</protein>
<dbReference type="PANTHER" id="PTHR10656">
    <property type="entry name" value="CELL FATE DETERMINING PROTEIN MAB21-RELATED"/>
    <property type="match status" value="1"/>
</dbReference>
<dbReference type="Gene3D" id="3.30.460.90">
    <property type="match status" value="1"/>
</dbReference>
<keyword evidence="8" id="KW-0460">Magnesium</keyword>
<feature type="domain" description="Mab-21-like nucleotidyltransferase" evidence="9">
    <location>
        <begin position="10"/>
        <end position="144"/>
    </location>
</feature>
<dbReference type="SMART" id="SM01265">
    <property type="entry name" value="Mab-21"/>
    <property type="match status" value="1"/>
</dbReference>
<keyword evidence="4" id="KW-0548">Nucleotidyltransferase</keyword>
<dbReference type="PANTHER" id="PTHR10656:SF42">
    <property type="entry name" value="CYCLIC GMP-AMP SYNTHASE-LIKE PROTEIN-RELATED"/>
    <property type="match status" value="1"/>
</dbReference>
<organism evidence="11 12">
    <name type="scientific">Saccoglossus kowalevskii</name>
    <name type="common">Acorn worm</name>
    <dbReference type="NCBI Taxonomy" id="10224"/>
    <lineage>
        <taxon>Eukaryota</taxon>
        <taxon>Metazoa</taxon>
        <taxon>Hemichordata</taxon>
        <taxon>Enteropneusta</taxon>
        <taxon>Harrimaniidae</taxon>
        <taxon>Saccoglossus</taxon>
    </lineage>
</organism>
<comment type="similarity">
    <text evidence="2">Belongs to the mab-21 family.</text>
</comment>
<gene>
    <name evidence="12" type="primary">LOC102801985</name>
</gene>
<keyword evidence="3" id="KW-0808">Transferase</keyword>
<evidence type="ECO:0000313" key="11">
    <source>
        <dbReference type="Proteomes" id="UP000694865"/>
    </source>
</evidence>
<dbReference type="InterPro" id="IPR046903">
    <property type="entry name" value="Mab-21-like_nuc_Trfase"/>
</dbReference>
<evidence type="ECO:0000256" key="7">
    <source>
        <dbReference type="ARBA" id="ARBA00022840"/>
    </source>
</evidence>
<keyword evidence="5" id="KW-0479">Metal-binding</keyword>
<dbReference type="InterPro" id="IPR046906">
    <property type="entry name" value="Mab-21_HhH/H2TH-like"/>
</dbReference>
<evidence type="ECO:0000259" key="10">
    <source>
        <dbReference type="Pfam" id="PF20266"/>
    </source>
</evidence>
<evidence type="ECO:0000256" key="4">
    <source>
        <dbReference type="ARBA" id="ARBA00022695"/>
    </source>
</evidence>
<evidence type="ECO:0000256" key="5">
    <source>
        <dbReference type="ARBA" id="ARBA00022723"/>
    </source>
</evidence>
<evidence type="ECO:0000256" key="3">
    <source>
        <dbReference type="ARBA" id="ARBA00022679"/>
    </source>
</evidence>
<dbReference type="Gene3D" id="1.10.1410.40">
    <property type="match status" value="1"/>
</dbReference>
<comment type="cofactor">
    <cofactor evidence="1">
        <name>Mg(2+)</name>
        <dbReference type="ChEBI" id="CHEBI:18420"/>
    </cofactor>
</comment>
<reference evidence="12" key="1">
    <citation type="submission" date="2025-08" db="UniProtKB">
        <authorList>
            <consortium name="RefSeq"/>
        </authorList>
    </citation>
    <scope>IDENTIFICATION</scope>
    <source>
        <tissue evidence="12">Testes</tissue>
    </source>
</reference>
<keyword evidence="7" id="KW-0067">ATP-binding</keyword>
<dbReference type="InterPro" id="IPR024810">
    <property type="entry name" value="MAB21L/cGLR"/>
</dbReference>
<evidence type="ECO:0000256" key="6">
    <source>
        <dbReference type="ARBA" id="ARBA00022741"/>
    </source>
</evidence>
<evidence type="ECO:0000256" key="8">
    <source>
        <dbReference type="ARBA" id="ARBA00022842"/>
    </source>
</evidence>
<dbReference type="RefSeq" id="XP_006821437.1">
    <property type="nucleotide sequence ID" value="XM_006821374.1"/>
</dbReference>
<proteinExistence type="inferred from homology"/>
<evidence type="ECO:0000256" key="2">
    <source>
        <dbReference type="ARBA" id="ARBA00008307"/>
    </source>
</evidence>
<evidence type="ECO:0000313" key="12">
    <source>
        <dbReference type="RefSeq" id="XP_006821437.1"/>
    </source>
</evidence>
<sequence length="270" mass="30850">MFEVVSSASAAPHKWQSFMDDENYLIPSKLFDWFYGLVARALKSLNLREVTLQRAGPSANLIINKPGVREMSVDLAPTIQMLGVPPGIHFPDSWPDREKMKSIPGVMRSNSLWQLCTKEHMGAVFSGNRRWWRISTSPLEKYVLDTIDRDGGGDSSGGGCRKQILRLLKLLREVEGSNWLGIKSYHLKHLVMSESCRHVDWSVGKIDVCFVGCLRTLENSLQEQNLRNVFFPKMNMFSELSVTNNLAFRVKRIAKNIERDPNEAKKYFEN</sequence>
<keyword evidence="11" id="KW-1185">Reference proteome</keyword>
<accession>A0ABM0MN46</accession>
<evidence type="ECO:0000256" key="1">
    <source>
        <dbReference type="ARBA" id="ARBA00001946"/>
    </source>
</evidence>
<evidence type="ECO:0000259" key="9">
    <source>
        <dbReference type="Pfam" id="PF03281"/>
    </source>
</evidence>
<name>A0ABM0MN46_SACKO</name>
<dbReference type="Pfam" id="PF03281">
    <property type="entry name" value="Mab-21"/>
    <property type="match status" value="1"/>
</dbReference>
<dbReference type="GeneID" id="102801985"/>